<evidence type="ECO:0000313" key="7">
    <source>
        <dbReference type="Proteomes" id="UP001205861"/>
    </source>
</evidence>
<evidence type="ECO:0000256" key="1">
    <source>
        <dbReference type="ARBA" id="ARBA00010638"/>
    </source>
</evidence>
<dbReference type="SUPFAM" id="SSF100950">
    <property type="entry name" value="NagB/RpiA/CoA transferase-like"/>
    <property type="match status" value="1"/>
</dbReference>
<gene>
    <name evidence="6" type="ORF">NX773_18245</name>
</gene>
<comment type="cofactor">
    <cofactor evidence="4">
        <name>Mg(2+)</name>
        <dbReference type="ChEBI" id="CHEBI:18420"/>
    </cofactor>
</comment>
<evidence type="ECO:0000313" key="6">
    <source>
        <dbReference type="EMBL" id="MCS0610111.1"/>
    </source>
</evidence>
<sequence>MTGASRIPCGSSGLPASGASVTSGNGDEAKRALRATLKAARREIGLEKRVQWDAHIGAQVVAWWRRRQPSVLGVYWPVHGEPDLRAAYSELVQAGAQLALPVVVARDAPLAFAAWTPGDPMVTDGMGVQVPGDVHFVERPPAMLVPCLGFNADGYRLGYGGGFYDRTLAAQPRPATLGIAYACQQALFAHAPHDVPLDVIVTEISQVR</sequence>
<keyword evidence="4" id="KW-0460">Magnesium</keyword>
<protein>
    <recommendedName>
        <fullName evidence="4">5-formyltetrahydrofolate cyclo-ligase</fullName>
        <ecNumber evidence="4">6.3.3.2</ecNumber>
    </recommendedName>
</protein>
<keyword evidence="4" id="KW-0479">Metal-binding</keyword>
<keyword evidence="2 4" id="KW-0547">Nucleotide-binding</keyword>
<dbReference type="InterPro" id="IPR024185">
    <property type="entry name" value="FTHF_cligase-like_sf"/>
</dbReference>
<comment type="caution">
    <text evidence="6">The sequence shown here is derived from an EMBL/GenBank/DDBJ whole genome shotgun (WGS) entry which is preliminary data.</text>
</comment>
<dbReference type="Proteomes" id="UP001205861">
    <property type="component" value="Unassembled WGS sequence"/>
</dbReference>
<accession>A0ABT2BNZ3</accession>
<feature type="region of interest" description="Disordered" evidence="5">
    <location>
        <begin position="1"/>
        <end position="27"/>
    </location>
</feature>
<dbReference type="GO" id="GO:0030272">
    <property type="term" value="F:5-formyltetrahydrofolate cyclo-ligase activity"/>
    <property type="evidence" value="ECO:0007669"/>
    <property type="project" value="UniProtKB-EC"/>
</dbReference>
<dbReference type="InterPro" id="IPR002698">
    <property type="entry name" value="FTHF_cligase"/>
</dbReference>
<dbReference type="NCBIfam" id="TIGR02727">
    <property type="entry name" value="MTHFS_bact"/>
    <property type="match status" value="1"/>
</dbReference>
<keyword evidence="7" id="KW-1185">Reference proteome</keyword>
<dbReference type="Pfam" id="PF01812">
    <property type="entry name" value="5-FTHF_cyc-lig"/>
    <property type="match status" value="1"/>
</dbReference>
<keyword evidence="3 4" id="KW-0067">ATP-binding</keyword>
<dbReference type="PANTHER" id="PTHR23407">
    <property type="entry name" value="ATPASE INHIBITOR/5-FORMYLTETRAHYDROFOLATE CYCLO-LIGASE"/>
    <property type="match status" value="1"/>
</dbReference>
<dbReference type="PIRSF" id="PIRSF006806">
    <property type="entry name" value="FTHF_cligase"/>
    <property type="match status" value="1"/>
</dbReference>
<comment type="catalytic activity">
    <reaction evidence="4">
        <text>(6S)-5-formyl-5,6,7,8-tetrahydrofolate + ATP = (6R)-5,10-methenyltetrahydrofolate + ADP + phosphate</text>
        <dbReference type="Rhea" id="RHEA:10488"/>
        <dbReference type="ChEBI" id="CHEBI:30616"/>
        <dbReference type="ChEBI" id="CHEBI:43474"/>
        <dbReference type="ChEBI" id="CHEBI:57455"/>
        <dbReference type="ChEBI" id="CHEBI:57457"/>
        <dbReference type="ChEBI" id="CHEBI:456216"/>
        <dbReference type="EC" id="6.3.3.2"/>
    </reaction>
</comment>
<evidence type="ECO:0000256" key="4">
    <source>
        <dbReference type="RuleBase" id="RU361279"/>
    </source>
</evidence>
<reference evidence="6 7" key="1">
    <citation type="submission" date="2022-08" db="EMBL/GenBank/DDBJ databases">
        <title>Reclassification of Massilia species as members of the genera Telluria, Duganella, Pseudoduganella, Mokoshia gen. nov. and Zemynaea gen. nov. using orthogonal and non-orthogonal genome-based approaches.</title>
        <authorList>
            <person name="Bowman J.P."/>
        </authorList>
    </citation>
    <scope>NUCLEOTIDE SEQUENCE [LARGE SCALE GENOMIC DNA]</scope>
    <source>
        <strain evidence="6 7">JCM 31607</strain>
    </source>
</reference>
<organism evidence="6 7">
    <name type="scientific">Massilia solisilvae</name>
    <dbReference type="NCBI Taxonomy" id="1811225"/>
    <lineage>
        <taxon>Bacteria</taxon>
        <taxon>Pseudomonadati</taxon>
        <taxon>Pseudomonadota</taxon>
        <taxon>Betaproteobacteria</taxon>
        <taxon>Burkholderiales</taxon>
        <taxon>Oxalobacteraceae</taxon>
        <taxon>Telluria group</taxon>
        <taxon>Massilia</taxon>
    </lineage>
</organism>
<dbReference type="EMBL" id="JANUGV010000005">
    <property type="protein sequence ID" value="MCS0610111.1"/>
    <property type="molecule type" value="Genomic_DNA"/>
</dbReference>
<keyword evidence="6" id="KW-0436">Ligase</keyword>
<dbReference type="Gene3D" id="3.40.50.10420">
    <property type="entry name" value="NagB/RpiA/CoA transferase-like"/>
    <property type="match status" value="1"/>
</dbReference>
<evidence type="ECO:0000256" key="2">
    <source>
        <dbReference type="ARBA" id="ARBA00022741"/>
    </source>
</evidence>
<name>A0ABT2BNZ3_9BURK</name>
<dbReference type="RefSeq" id="WP_258857720.1">
    <property type="nucleotide sequence ID" value="NZ_JANUGV010000005.1"/>
</dbReference>
<dbReference type="InterPro" id="IPR037171">
    <property type="entry name" value="NagB/RpiA_transferase-like"/>
</dbReference>
<comment type="similarity">
    <text evidence="1 4">Belongs to the 5-formyltetrahydrofolate cyclo-ligase family.</text>
</comment>
<dbReference type="EC" id="6.3.3.2" evidence="4"/>
<evidence type="ECO:0000256" key="3">
    <source>
        <dbReference type="ARBA" id="ARBA00022840"/>
    </source>
</evidence>
<dbReference type="PANTHER" id="PTHR23407:SF1">
    <property type="entry name" value="5-FORMYLTETRAHYDROFOLATE CYCLO-LIGASE"/>
    <property type="match status" value="1"/>
</dbReference>
<proteinExistence type="inferred from homology"/>
<evidence type="ECO:0000256" key="5">
    <source>
        <dbReference type="SAM" id="MobiDB-lite"/>
    </source>
</evidence>